<evidence type="ECO:0000259" key="5">
    <source>
        <dbReference type="Pfam" id="PF14905"/>
    </source>
</evidence>
<dbReference type="EMBL" id="FUYQ01000017">
    <property type="protein sequence ID" value="SKB68163.1"/>
    <property type="molecule type" value="Genomic_DNA"/>
</dbReference>
<keyword evidence="4" id="KW-0732">Signal</keyword>
<evidence type="ECO:0000256" key="2">
    <source>
        <dbReference type="ARBA" id="ARBA00023136"/>
    </source>
</evidence>
<sequence length="812" mass="93081">MKKYIFIFCFVLVINLLKAQETKTHAIEGSFKSEVPMYILLKNTIDSTLLRATVCDSASYFCFDDLLAGDYYVEVSSDKKTGHLLKNNILITNNSESIVDIGEYNRIDVFIQNLSGVVIESPKRQVYEQELGKFTFNVKHSDFAKGNKAMDALRITPMVTIGLDEDIQVLGQSPTIYFNGRKSNLNKTSLVQYLKALPAGQVAKIEVITMPSAKYEAAGSGGIINIVFTRSSQMGLQGNVELNYTQLHYANYSPSINLEFNSKKWRLFANGGYNQNKNYREVAHHIVYNTSSGPQIWDKYYWARQKLNGSYFIQTGAEFFYNDNHTFYISFTGNYGKQDLFGLDTTKVYQPGNVLTDSILKTVNEDNNKNKDYAIDFYHTFKDEKRNIEWESGIGYFNSNSDGQQLLNSTTTDINNEFIGELGYMQQRTNSFRGFNAQSDLLMSVLNNSKLKTGLKYSYTDARFPLQWYDGVNGSLIENEQRSDNYKIIEHIAAAYTELMLKIHERIKIQVGLRGEYTNNQVNNVVLDNLIQKSYFQVFPTLLAQYLISNNHIIAGGVTRRIGRPNYGFLNPGKRYENPYKYSIGNPYLNAGSSINSQLMYTFKQRYSCVIFYTNGKNTIYNIPITDPVKQTVYLMPQNVGREQSISIQLNFPIGLLKNRWILSNSIRYSGSEATVPDIEYKAPWKFYWSIQHNETFKITKNGKSRIGLDFNYVSSHLYGVQTVGSMATLDINISRDFFKDRCTIKVIGRNLLDTHNQTMERMDESGSFYQKLYSNDRGFTVSLSWNFQTGFKRKTKNKQSLTEDQKGRTQL</sequence>
<feature type="chain" id="PRO_5013205152" evidence="4">
    <location>
        <begin position="20"/>
        <end position="812"/>
    </location>
</feature>
<gene>
    <name evidence="6" type="ORF">SAMN05660349_02319</name>
</gene>
<dbReference type="Pfam" id="PF14905">
    <property type="entry name" value="OMP_b-brl_3"/>
    <property type="match status" value="1"/>
</dbReference>
<protein>
    <submittedName>
        <fullName evidence="6">Outer membrane receptor proteins, mostly Fe transport</fullName>
    </submittedName>
</protein>
<dbReference type="InterPro" id="IPR041700">
    <property type="entry name" value="OMP_b-brl_3"/>
</dbReference>
<proteinExistence type="predicted"/>
<dbReference type="Proteomes" id="UP000190852">
    <property type="component" value="Unassembled WGS sequence"/>
</dbReference>
<comment type="subcellular location">
    <subcellularLocation>
        <location evidence="1">Cell outer membrane</location>
    </subcellularLocation>
</comment>
<dbReference type="RefSeq" id="WP_079683784.1">
    <property type="nucleotide sequence ID" value="NZ_FUYQ01000017.1"/>
</dbReference>
<evidence type="ECO:0000313" key="7">
    <source>
        <dbReference type="Proteomes" id="UP000190852"/>
    </source>
</evidence>
<evidence type="ECO:0000256" key="3">
    <source>
        <dbReference type="ARBA" id="ARBA00023237"/>
    </source>
</evidence>
<name>A0A1T5D9D2_9BACT</name>
<dbReference type="InterPro" id="IPR036942">
    <property type="entry name" value="Beta-barrel_TonB_sf"/>
</dbReference>
<dbReference type="SUPFAM" id="SSF117074">
    <property type="entry name" value="Hypothetical protein PA1324"/>
    <property type="match status" value="1"/>
</dbReference>
<keyword evidence="3" id="KW-0998">Cell outer membrane</keyword>
<dbReference type="AlphaFoldDB" id="A0A1T5D9D2"/>
<dbReference type="PANTHER" id="PTHR40980">
    <property type="entry name" value="PLUG DOMAIN-CONTAINING PROTEIN"/>
    <property type="match status" value="1"/>
</dbReference>
<dbReference type="GO" id="GO:0009279">
    <property type="term" value="C:cell outer membrane"/>
    <property type="evidence" value="ECO:0007669"/>
    <property type="project" value="UniProtKB-SubCell"/>
</dbReference>
<evidence type="ECO:0000256" key="1">
    <source>
        <dbReference type="ARBA" id="ARBA00004442"/>
    </source>
</evidence>
<feature type="domain" description="Outer membrane protein beta-barrel" evidence="5">
    <location>
        <begin position="379"/>
        <end position="786"/>
    </location>
</feature>
<keyword evidence="7" id="KW-1185">Reference proteome</keyword>
<keyword evidence="2" id="KW-0472">Membrane</keyword>
<organism evidence="6 7">
    <name type="scientific">Parabacteroides chartae</name>
    <dbReference type="NCBI Taxonomy" id="1037355"/>
    <lineage>
        <taxon>Bacteria</taxon>
        <taxon>Pseudomonadati</taxon>
        <taxon>Bacteroidota</taxon>
        <taxon>Bacteroidia</taxon>
        <taxon>Bacteroidales</taxon>
        <taxon>Tannerellaceae</taxon>
        <taxon>Parabacteroides</taxon>
    </lineage>
</organism>
<dbReference type="SUPFAM" id="SSF56935">
    <property type="entry name" value="Porins"/>
    <property type="match status" value="1"/>
</dbReference>
<feature type="signal peptide" evidence="4">
    <location>
        <begin position="1"/>
        <end position="19"/>
    </location>
</feature>
<reference evidence="7" key="1">
    <citation type="submission" date="2017-02" db="EMBL/GenBank/DDBJ databases">
        <authorList>
            <person name="Varghese N."/>
            <person name="Submissions S."/>
        </authorList>
    </citation>
    <scope>NUCLEOTIDE SEQUENCE [LARGE SCALE GENOMIC DNA]</scope>
    <source>
        <strain evidence="7">DSM 24967</strain>
    </source>
</reference>
<evidence type="ECO:0000256" key="4">
    <source>
        <dbReference type="SAM" id="SignalP"/>
    </source>
</evidence>
<accession>A0A1T5D9D2</accession>
<keyword evidence="6" id="KW-0675">Receptor</keyword>
<dbReference type="PANTHER" id="PTHR40980:SF4">
    <property type="entry name" value="TONB-DEPENDENT RECEPTOR-LIKE BETA-BARREL DOMAIN-CONTAINING PROTEIN"/>
    <property type="match status" value="1"/>
</dbReference>
<evidence type="ECO:0000313" key="6">
    <source>
        <dbReference type="EMBL" id="SKB68163.1"/>
    </source>
</evidence>
<dbReference type="Gene3D" id="2.40.170.20">
    <property type="entry name" value="TonB-dependent receptor, beta-barrel domain"/>
    <property type="match status" value="1"/>
</dbReference>